<accession>A0A5C6DSR9</accession>
<keyword evidence="3" id="KW-1185">Reference proteome</keyword>
<evidence type="ECO:0000313" key="2">
    <source>
        <dbReference type="EMBL" id="TWU39335.1"/>
    </source>
</evidence>
<proteinExistence type="predicted"/>
<dbReference type="GO" id="GO:0004519">
    <property type="term" value="F:endonuclease activity"/>
    <property type="evidence" value="ECO:0007669"/>
    <property type="project" value="InterPro"/>
</dbReference>
<dbReference type="OrthoDB" id="234808at2"/>
<organism evidence="2 3">
    <name type="scientific">Novipirellula artificiosorum</name>
    <dbReference type="NCBI Taxonomy" id="2528016"/>
    <lineage>
        <taxon>Bacteria</taxon>
        <taxon>Pseudomonadati</taxon>
        <taxon>Planctomycetota</taxon>
        <taxon>Planctomycetia</taxon>
        <taxon>Pirellulales</taxon>
        <taxon>Pirellulaceae</taxon>
        <taxon>Novipirellula</taxon>
    </lineage>
</organism>
<gene>
    <name evidence="2" type="ORF">Poly41_21590</name>
</gene>
<sequence>MAIDPRKLKPSECVRTLNSTSLGEVSSERQLYRHRQRAGHRIGDGKHVDLLRYCAWLHQERHAPTPPAEVDPYSRVKDKARARNAAIALAGRDIGDLPDVENSERKEKAAGSFRSFCEAYFSLTFHLAWSPDHLKVIERIEEAVVRGGLFSLAMARGSGKSSLAEVACIWAVFNGYRDFVCLIGSDEGHACDMLESIKTELDANELLLADYPEVCFPIQALDGISNRANGQLYQGKRTQIGWTAKEVVLPTIAGSKASGAIIKVAGLTGRIRGMKFKRPDGKTVRPSLVVLDDPQTDESARSLSQCANREAILAGAVLGLAGPGKKISGIMPCTVIRPGDMADNILDRDKHPEWNGARTRMVNSFPTNETLWERYAEIRAEGLRAGDGGATGTEFYRQNREAMDEGAEVSWKERFNHDELSAIQHAMNLKLQDEAAFFAEYQNEPLPAETIDADQLTAEQVANKINGTDRCCVPIAANHLTAFIDVQGKLLFYVVAAWEDDFTGYVVDYGTFPDQKRGHFTLRDARQTLATVADGTGLEGSIYAGLDALTDDLLGREWQRDDGAAMKIGRCMIDANWGHSTNVVYQFCRQSPHASILLPSHGRFVGASSNPFSEYKRRPGDRVGLNWRVPSIHGKRAIRHVIYDTNWWKSFTHARLAVAMGDRGCLSVFGDRAEQHRMFAEQITAEYFIKTEGRGRTVDEWKARPEQPDNHWLDCLVGCAVGASMQGALLFGTDVSSSRTRGRLSFREMQQRKRC</sequence>
<evidence type="ECO:0000313" key="3">
    <source>
        <dbReference type="Proteomes" id="UP000319143"/>
    </source>
</evidence>
<dbReference type="EMBL" id="SJPV01000003">
    <property type="protein sequence ID" value="TWU39335.1"/>
    <property type="molecule type" value="Genomic_DNA"/>
</dbReference>
<dbReference type="Pfam" id="PF20454">
    <property type="entry name" value="GpA_nuclease"/>
    <property type="match status" value="1"/>
</dbReference>
<evidence type="ECO:0000259" key="1">
    <source>
        <dbReference type="Pfam" id="PF20454"/>
    </source>
</evidence>
<dbReference type="AlphaFoldDB" id="A0A5C6DSR9"/>
<name>A0A5C6DSR9_9BACT</name>
<dbReference type="InterPro" id="IPR046454">
    <property type="entry name" value="GpA_endonuclease"/>
</dbReference>
<protein>
    <submittedName>
        <fullName evidence="2">Phage terminase large subunit (GpA)</fullName>
    </submittedName>
</protein>
<dbReference type="RefSeq" id="WP_146526094.1">
    <property type="nucleotide sequence ID" value="NZ_SJPV01000003.1"/>
</dbReference>
<reference evidence="2 3" key="1">
    <citation type="submission" date="2019-02" db="EMBL/GenBank/DDBJ databases">
        <title>Deep-cultivation of Planctomycetes and their phenomic and genomic characterization uncovers novel biology.</title>
        <authorList>
            <person name="Wiegand S."/>
            <person name="Jogler M."/>
            <person name="Boedeker C."/>
            <person name="Pinto D."/>
            <person name="Vollmers J."/>
            <person name="Rivas-Marin E."/>
            <person name="Kohn T."/>
            <person name="Peeters S.H."/>
            <person name="Heuer A."/>
            <person name="Rast P."/>
            <person name="Oberbeckmann S."/>
            <person name="Bunk B."/>
            <person name="Jeske O."/>
            <person name="Meyerdierks A."/>
            <person name="Storesund J.E."/>
            <person name="Kallscheuer N."/>
            <person name="Luecker S."/>
            <person name="Lage O.M."/>
            <person name="Pohl T."/>
            <person name="Merkel B.J."/>
            <person name="Hornburger P."/>
            <person name="Mueller R.-W."/>
            <person name="Bruemmer F."/>
            <person name="Labrenz M."/>
            <person name="Spormann A.M."/>
            <person name="Op Den Camp H."/>
            <person name="Overmann J."/>
            <person name="Amann R."/>
            <person name="Jetten M.S.M."/>
            <person name="Mascher T."/>
            <person name="Medema M.H."/>
            <person name="Devos D.P."/>
            <person name="Kaster A.-K."/>
            <person name="Ovreas L."/>
            <person name="Rohde M."/>
            <person name="Galperin M.Y."/>
            <person name="Jogler C."/>
        </authorList>
    </citation>
    <scope>NUCLEOTIDE SEQUENCE [LARGE SCALE GENOMIC DNA]</scope>
    <source>
        <strain evidence="2 3">Poly41</strain>
    </source>
</reference>
<dbReference type="Proteomes" id="UP000319143">
    <property type="component" value="Unassembled WGS sequence"/>
</dbReference>
<feature type="domain" description="Terminase large subunit GpA endonuclease" evidence="1">
    <location>
        <begin position="453"/>
        <end position="727"/>
    </location>
</feature>
<comment type="caution">
    <text evidence="2">The sequence shown here is derived from an EMBL/GenBank/DDBJ whole genome shotgun (WGS) entry which is preliminary data.</text>
</comment>